<dbReference type="STRING" id="292564.Cyagr_1132"/>
<dbReference type="Proteomes" id="UP000010388">
    <property type="component" value="Chromosome"/>
</dbReference>
<protein>
    <submittedName>
        <fullName evidence="1">Uncharacterized protein</fullName>
    </submittedName>
</protein>
<name>K9P6G7_CYAGP</name>
<evidence type="ECO:0000313" key="2">
    <source>
        <dbReference type="Proteomes" id="UP000010388"/>
    </source>
</evidence>
<organism evidence="1 2">
    <name type="scientific">Cyanobium gracile (strain ATCC 27147 / PCC 6307)</name>
    <dbReference type="NCBI Taxonomy" id="292564"/>
    <lineage>
        <taxon>Bacteria</taxon>
        <taxon>Bacillati</taxon>
        <taxon>Cyanobacteriota</taxon>
        <taxon>Cyanophyceae</taxon>
        <taxon>Synechococcales</taxon>
        <taxon>Prochlorococcaceae</taxon>
        <taxon>Cyanobium</taxon>
    </lineage>
</organism>
<accession>K9P6G7</accession>
<dbReference type="OrthoDB" id="7299295at2"/>
<dbReference type="RefSeq" id="WP_015108764.1">
    <property type="nucleotide sequence ID" value="NC_019675.1"/>
</dbReference>
<evidence type="ECO:0000313" key="1">
    <source>
        <dbReference type="EMBL" id="AFY28311.1"/>
    </source>
</evidence>
<sequence length="303" mass="34123">MNDPVIALPHWLGAKKTQWDEIYLPLSISSLKKSQPADREILYIDANDNFAITAGGRSTSVSTSLLSSDDISTFVDSYVHLSTNHHEFELRSILRMFYLRNLFRHLNIKSAFTVESDVLVLQDLSIMLSGFGLVSPDAALTGLKCPATAWFKQDYLEYYCDMVLTVYTGSVIKALTSWYPKYLERGGLGGICDMTFHSYAIKQEHGFSNSFVLIDSSDPIPNFIPGHNDSLSFDNMLRTLTLGSHGIQSAIEPRSKMPIKSVHFDGDRRAFVFTEEGQRIWMGSLHLQGSTKSLMGRYYTDLF</sequence>
<dbReference type="HOGENOM" id="CLU_917409_0_0_3"/>
<dbReference type="EMBL" id="CP003495">
    <property type="protein sequence ID" value="AFY28311.1"/>
    <property type="molecule type" value="Genomic_DNA"/>
</dbReference>
<gene>
    <name evidence="1" type="ordered locus">Cyagr_1132</name>
</gene>
<reference evidence="2" key="1">
    <citation type="journal article" date="2013" name="Proc. Natl. Acad. Sci. U.S.A.">
        <title>Improving the coverage of the cyanobacterial phylum using diversity-driven genome sequencing.</title>
        <authorList>
            <person name="Shih P.M."/>
            <person name="Wu D."/>
            <person name="Latifi A."/>
            <person name="Axen S.D."/>
            <person name="Fewer D.P."/>
            <person name="Talla E."/>
            <person name="Calteau A."/>
            <person name="Cai F."/>
            <person name="Tandeau de Marsac N."/>
            <person name="Rippka R."/>
            <person name="Herdman M."/>
            <person name="Sivonen K."/>
            <person name="Coursin T."/>
            <person name="Laurent T."/>
            <person name="Goodwin L."/>
            <person name="Nolan M."/>
            <person name="Davenport K.W."/>
            <person name="Han C.S."/>
            <person name="Rubin E.M."/>
            <person name="Eisen J.A."/>
            <person name="Woyke T."/>
            <person name="Gugger M."/>
            <person name="Kerfeld C.A."/>
        </authorList>
    </citation>
    <scope>NUCLEOTIDE SEQUENCE [LARGE SCALE GENOMIC DNA]</scope>
    <source>
        <strain evidence="2">ATCC 27147 / PCC 6307</strain>
    </source>
</reference>
<proteinExistence type="predicted"/>
<dbReference type="AlphaFoldDB" id="K9P6G7"/>
<dbReference type="KEGG" id="cgc:Cyagr_1132"/>